<evidence type="ECO:0000259" key="7">
    <source>
        <dbReference type="Pfam" id="PF08501"/>
    </source>
</evidence>
<dbReference type="GO" id="GO:0005829">
    <property type="term" value="C:cytosol"/>
    <property type="evidence" value="ECO:0007669"/>
    <property type="project" value="TreeGrafter"/>
</dbReference>
<dbReference type="HAMAP" id="MF_00222">
    <property type="entry name" value="Shikimate_DH_AroE"/>
    <property type="match status" value="1"/>
</dbReference>
<dbReference type="GO" id="GO:0050661">
    <property type="term" value="F:NADP binding"/>
    <property type="evidence" value="ECO:0007669"/>
    <property type="project" value="InterPro"/>
</dbReference>
<evidence type="ECO:0000259" key="8">
    <source>
        <dbReference type="Pfam" id="PF18317"/>
    </source>
</evidence>
<dbReference type="GO" id="GO:0009423">
    <property type="term" value="P:chorismate biosynthetic process"/>
    <property type="evidence" value="ECO:0007669"/>
    <property type="project" value="UniProtKB-UniPathway"/>
</dbReference>
<dbReference type="InterPro" id="IPR022893">
    <property type="entry name" value="Shikimate_DH_fam"/>
</dbReference>
<dbReference type="GO" id="GO:0009073">
    <property type="term" value="P:aromatic amino acid family biosynthetic process"/>
    <property type="evidence" value="ECO:0007669"/>
    <property type="project" value="UniProtKB-KW"/>
</dbReference>
<dbReference type="GO" id="GO:0004764">
    <property type="term" value="F:shikimate 3-dehydrogenase (NADP+) activity"/>
    <property type="evidence" value="ECO:0007669"/>
    <property type="project" value="UniProtKB-EC"/>
</dbReference>
<keyword evidence="4 9" id="KW-0560">Oxidoreductase</keyword>
<feature type="domain" description="Shikimate dehydrogenase substrate binding N-terminal" evidence="7">
    <location>
        <begin position="10"/>
        <end position="92"/>
    </location>
</feature>
<evidence type="ECO:0000256" key="5">
    <source>
        <dbReference type="ARBA" id="ARBA00023141"/>
    </source>
</evidence>
<feature type="domain" description="SDH C-terminal" evidence="8">
    <location>
        <begin position="243"/>
        <end position="273"/>
    </location>
</feature>
<keyword evidence="3" id="KW-0521">NADP</keyword>
<accession>A0A3B0WJW1</accession>
<dbReference type="GO" id="GO:0019632">
    <property type="term" value="P:shikimate metabolic process"/>
    <property type="evidence" value="ECO:0007669"/>
    <property type="project" value="InterPro"/>
</dbReference>
<gene>
    <name evidence="9" type="ORF">MNBD_GAMMA06-1607</name>
</gene>
<dbReference type="AlphaFoldDB" id="A0A3B0WJW1"/>
<dbReference type="InterPro" id="IPR041121">
    <property type="entry name" value="SDH_C"/>
</dbReference>
<evidence type="ECO:0000313" key="9">
    <source>
        <dbReference type="EMBL" id="VAW50917.1"/>
    </source>
</evidence>
<dbReference type="CDD" id="cd01065">
    <property type="entry name" value="NAD_bind_Shikimate_DH"/>
    <property type="match status" value="1"/>
</dbReference>
<dbReference type="UniPathway" id="UPA00053">
    <property type="reaction ID" value="UER00087"/>
</dbReference>
<dbReference type="InterPro" id="IPR046346">
    <property type="entry name" value="Aminoacid_DH-like_N_sf"/>
</dbReference>
<dbReference type="GO" id="GO:0008652">
    <property type="term" value="P:amino acid biosynthetic process"/>
    <property type="evidence" value="ECO:0007669"/>
    <property type="project" value="UniProtKB-KW"/>
</dbReference>
<dbReference type="InterPro" id="IPR011342">
    <property type="entry name" value="Shikimate_DH"/>
</dbReference>
<reference evidence="9" key="1">
    <citation type="submission" date="2018-06" db="EMBL/GenBank/DDBJ databases">
        <authorList>
            <person name="Zhirakovskaya E."/>
        </authorList>
    </citation>
    <scope>NUCLEOTIDE SEQUENCE</scope>
</reference>
<dbReference type="Pfam" id="PF18317">
    <property type="entry name" value="SDH_C"/>
    <property type="match status" value="1"/>
</dbReference>
<dbReference type="Gene3D" id="3.40.50.10860">
    <property type="entry name" value="Leucine Dehydrogenase, chain A, domain 1"/>
    <property type="match status" value="1"/>
</dbReference>
<dbReference type="EC" id="1.1.1.25" evidence="1"/>
<dbReference type="Gene3D" id="3.40.50.720">
    <property type="entry name" value="NAD(P)-binding Rossmann-like Domain"/>
    <property type="match status" value="1"/>
</dbReference>
<feature type="domain" description="Quinate/shikimate 5-dehydrogenase/glutamyl-tRNA reductase" evidence="6">
    <location>
        <begin position="119"/>
        <end position="197"/>
    </location>
</feature>
<dbReference type="NCBIfam" id="TIGR00507">
    <property type="entry name" value="aroE"/>
    <property type="match status" value="1"/>
</dbReference>
<dbReference type="InterPro" id="IPR013708">
    <property type="entry name" value="Shikimate_DH-bd_N"/>
</dbReference>
<evidence type="ECO:0000256" key="4">
    <source>
        <dbReference type="ARBA" id="ARBA00023002"/>
    </source>
</evidence>
<dbReference type="EMBL" id="UOFD01000021">
    <property type="protein sequence ID" value="VAW50917.1"/>
    <property type="molecule type" value="Genomic_DNA"/>
</dbReference>
<dbReference type="InterPro" id="IPR006151">
    <property type="entry name" value="Shikm_DH/Glu-tRNA_Rdtase"/>
</dbReference>
<dbReference type="FunFam" id="3.40.50.10860:FF:000006">
    <property type="entry name" value="Shikimate dehydrogenase (NADP(+))"/>
    <property type="match status" value="1"/>
</dbReference>
<organism evidence="9">
    <name type="scientific">hydrothermal vent metagenome</name>
    <dbReference type="NCBI Taxonomy" id="652676"/>
    <lineage>
        <taxon>unclassified sequences</taxon>
        <taxon>metagenomes</taxon>
        <taxon>ecological metagenomes</taxon>
    </lineage>
</organism>
<protein>
    <recommendedName>
        <fullName evidence="1">shikimate dehydrogenase (NADP(+))</fullName>
        <ecNumber evidence="1">1.1.1.25</ecNumber>
    </recommendedName>
</protein>
<dbReference type="FunFam" id="3.40.50.720:FF:000104">
    <property type="entry name" value="Shikimate dehydrogenase (NADP(+))"/>
    <property type="match status" value="1"/>
</dbReference>
<sequence>MIDKIDRYAVFGNPIAHSKSPQIHTLFAEQTNQSLTYTAELAEINQFETAVKIFIKNGGKGLNITVPFKQDAWACAAQRSERAQRAGAVNTLILQADNTLFGDTTDGVGLVRDLMQNHNIQIKNKTILLIGAGGAVRGVLEALLEQQPSSLLIANRTKQKAVQLAADFSDLGKINGCGLDEINNARFDIVINGTSASLKGDLPPIPKTVFNENSCSYDMMYAVQATPFMQWSKSNGGKQIFDGLGMLVEQAAESFYLWRKVKPETAPVIKLLRASFNS</sequence>
<keyword evidence="2" id="KW-0028">Amino-acid biosynthesis</keyword>
<dbReference type="SUPFAM" id="SSF53223">
    <property type="entry name" value="Aminoacid dehydrogenase-like, N-terminal domain"/>
    <property type="match status" value="1"/>
</dbReference>
<evidence type="ECO:0000259" key="6">
    <source>
        <dbReference type="Pfam" id="PF01488"/>
    </source>
</evidence>
<evidence type="ECO:0000256" key="2">
    <source>
        <dbReference type="ARBA" id="ARBA00022605"/>
    </source>
</evidence>
<dbReference type="SUPFAM" id="SSF51735">
    <property type="entry name" value="NAD(P)-binding Rossmann-fold domains"/>
    <property type="match status" value="1"/>
</dbReference>
<evidence type="ECO:0000256" key="1">
    <source>
        <dbReference type="ARBA" id="ARBA00012962"/>
    </source>
</evidence>
<dbReference type="Pfam" id="PF01488">
    <property type="entry name" value="Shikimate_DH"/>
    <property type="match status" value="1"/>
</dbReference>
<evidence type="ECO:0000256" key="3">
    <source>
        <dbReference type="ARBA" id="ARBA00022857"/>
    </source>
</evidence>
<dbReference type="PANTHER" id="PTHR21089:SF1">
    <property type="entry name" value="BIFUNCTIONAL 3-DEHYDROQUINATE DEHYDRATASE_SHIKIMATE DEHYDROGENASE, CHLOROPLASTIC"/>
    <property type="match status" value="1"/>
</dbReference>
<dbReference type="Pfam" id="PF08501">
    <property type="entry name" value="Shikimate_dh_N"/>
    <property type="match status" value="1"/>
</dbReference>
<dbReference type="PANTHER" id="PTHR21089">
    <property type="entry name" value="SHIKIMATE DEHYDROGENASE"/>
    <property type="match status" value="1"/>
</dbReference>
<proteinExistence type="inferred from homology"/>
<name>A0A3B0WJW1_9ZZZZ</name>
<dbReference type="InterPro" id="IPR036291">
    <property type="entry name" value="NAD(P)-bd_dom_sf"/>
</dbReference>
<dbReference type="NCBIfam" id="NF001310">
    <property type="entry name" value="PRK00258.1-2"/>
    <property type="match status" value="1"/>
</dbReference>
<keyword evidence="5" id="KW-0057">Aromatic amino acid biosynthesis</keyword>